<organism evidence="1 2">
    <name type="scientific">Rhizophagus irregularis</name>
    <dbReference type="NCBI Taxonomy" id="588596"/>
    <lineage>
        <taxon>Eukaryota</taxon>
        <taxon>Fungi</taxon>
        <taxon>Fungi incertae sedis</taxon>
        <taxon>Mucoromycota</taxon>
        <taxon>Glomeromycotina</taxon>
        <taxon>Glomeromycetes</taxon>
        <taxon>Glomerales</taxon>
        <taxon>Glomeraceae</taxon>
        <taxon>Rhizophagus</taxon>
    </lineage>
</organism>
<dbReference type="VEuPathDB" id="FungiDB:RhiirA1_484409"/>
<sequence>MPFFTNHQAHSFIEEPDPTFYHVNRFIRLDYIWSSPGFPAPGLFSQVVACPNLLDRPFTDYKVLTTVFDFSSCLAILAKSRLKQKKEMRTIFSYTSTFAEQWNNFTTEVDDSLGVYLDQQYRSHFDFSSLSLDRMWHALKAAILSVAIEILPFHKFLDQFLYHLTTRRFNQPTQISQITTALPSHLENLASLLSDYSVPTYSTTPVSKFRSFLRSQKNLVSAFLSTKFA</sequence>
<protein>
    <submittedName>
        <fullName evidence="1">Uncharacterized protein</fullName>
    </submittedName>
</protein>
<reference evidence="1 2" key="2">
    <citation type="submission" date="2017-10" db="EMBL/GenBank/DDBJ databases">
        <title>Extensive intraspecific genome diversity in a model arbuscular mycorrhizal fungus.</title>
        <authorList>
            <person name="Chen E.C.H."/>
            <person name="Morin E."/>
            <person name="Baudet D."/>
            <person name="Noel J."/>
            <person name="Ndikumana S."/>
            <person name="Charron P."/>
            <person name="St-Onge C."/>
            <person name="Giorgi J."/>
            <person name="Grigoriev I.V."/>
            <person name="Roux C."/>
            <person name="Martin F.M."/>
            <person name="Corradi N."/>
        </authorList>
    </citation>
    <scope>NUCLEOTIDE SEQUENCE [LARGE SCALE GENOMIC DNA]</scope>
    <source>
        <strain evidence="1 2">C2</strain>
    </source>
</reference>
<proteinExistence type="predicted"/>
<accession>A0A2N1MBN4</accession>
<dbReference type="EMBL" id="LLXL01003248">
    <property type="protein sequence ID" value="PKK59055.1"/>
    <property type="molecule type" value="Genomic_DNA"/>
</dbReference>
<evidence type="ECO:0000313" key="2">
    <source>
        <dbReference type="Proteomes" id="UP000233469"/>
    </source>
</evidence>
<dbReference type="AlphaFoldDB" id="A0A2N1MBN4"/>
<name>A0A2N1MBN4_9GLOM</name>
<dbReference type="Proteomes" id="UP000233469">
    <property type="component" value="Unassembled WGS sequence"/>
</dbReference>
<gene>
    <name evidence="1" type="ORF">RhiirC2_795384</name>
</gene>
<comment type="caution">
    <text evidence="1">The sequence shown here is derived from an EMBL/GenBank/DDBJ whole genome shotgun (WGS) entry which is preliminary data.</text>
</comment>
<reference evidence="1 2" key="1">
    <citation type="submission" date="2016-04" db="EMBL/GenBank/DDBJ databases">
        <title>Genome analyses suggest a sexual origin of heterokaryosis in a supposedly ancient asexual fungus.</title>
        <authorList>
            <person name="Ropars J."/>
            <person name="Sedzielewska K."/>
            <person name="Noel J."/>
            <person name="Charron P."/>
            <person name="Farinelli L."/>
            <person name="Marton T."/>
            <person name="Kruger M."/>
            <person name="Pelin A."/>
            <person name="Brachmann A."/>
            <person name="Corradi N."/>
        </authorList>
    </citation>
    <scope>NUCLEOTIDE SEQUENCE [LARGE SCALE GENOMIC DNA]</scope>
    <source>
        <strain evidence="1 2">C2</strain>
    </source>
</reference>
<evidence type="ECO:0000313" key="1">
    <source>
        <dbReference type="EMBL" id="PKK59055.1"/>
    </source>
</evidence>